<dbReference type="Pfam" id="PF00175">
    <property type="entry name" value="NAD_binding_1"/>
    <property type="match status" value="1"/>
</dbReference>
<reference evidence="6 7" key="1">
    <citation type="submission" date="2006-02" db="EMBL/GenBank/DDBJ databases">
        <authorList>
            <person name="Waterbury J."/>
            <person name="Ferriera S."/>
            <person name="Johnson J."/>
            <person name="Kravitz S."/>
            <person name="Halpern A."/>
            <person name="Remington K."/>
            <person name="Beeson K."/>
            <person name="Tran B."/>
            <person name="Rogers Y.-H."/>
            <person name="Friedman R."/>
            <person name="Venter J.C."/>
        </authorList>
    </citation>
    <scope>NUCLEOTIDE SEQUENCE [LARGE SCALE GENOMIC DNA]</scope>
    <source>
        <strain evidence="6 7">Nb-231</strain>
    </source>
</reference>
<gene>
    <name evidence="6" type="ORF">NB231_03630</name>
</gene>
<protein>
    <submittedName>
        <fullName evidence="6">Iron-uptake factor</fullName>
    </submittedName>
</protein>
<proteinExistence type="predicted"/>
<dbReference type="InterPro" id="IPR005625">
    <property type="entry name" value="PepSY-ass_TM"/>
</dbReference>
<keyword evidence="2" id="KW-0288">FMN</keyword>
<dbReference type="AlphaFoldDB" id="A4BRG7"/>
<keyword evidence="1" id="KW-0285">Flavoprotein</keyword>
<dbReference type="GO" id="GO:0016491">
    <property type="term" value="F:oxidoreductase activity"/>
    <property type="evidence" value="ECO:0007669"/>
    <property type="project" value="InterPro"/>
</dbReference>
<dbReference type="SUPFAM" id="SSF63380">
    <property type="entry name" value="Riboflavin synthase domain-like"/>
    <property type="match status" value="1"/>
</dbReference>
<comment type="caution">
    <text evidence="6">The sequence shown here is derived from an EMBL/GenBank/DDBJ whole genome shotgun (WGS) entry which is preliminary data.</text>
</comment>
<dbReference type="Pfam" id="PF00258">
    <property type="entry name" value="Flavodoxin_1"/>
    <property type="match status" value="1"/>
</dbReference>
<dbReference type="PANTHER" id="PTHR34219:SF3">
    <property type="entry name" value="BLL7967 PROTEIN"/>
    <property type="match status" value="1"/>
</dbReference>
<dbReference type="PROSITE" id="PS50902">
    <property type="entry name" value="FLAVODOXIN_LIKE"/>
    <property type="match status" value="1"/>
</dbReference>
<evidence type="ECO:0000259" key="4">
    <source>
        <dbReference type="PROSITE" id="PS50902"/>
    </source>
</evidence>
<dbReference type="RefSeq" id="WP_004999799.1">
    <property type="nucleotide sequence ID" value="NZ_CH672427.1"/>
</dbReference>
<evidence type="ECO:0000256" key="2">
    <source>
        <dbReference type="ARBA" id="ARBA00022643"/>
    </source>
</evidence>
<keyword evidence="3" id="KW-0472">Membrane</keyword>
<dbReference type="InterPro" id="IPR029039">
    <property type="entry name" value="Flavoprotein-like_sf"/>
</dbReference>
<dbReference type="eggNOG" id="COG3182">
    <property type="taxonomic scope" value="Bacteria"/>
</dbReference>
<dbReference type="Gene3D" id="3.40.50.360">
    <property type="match status" value="1"/>
</dbReference>
<dbReference type="InterPro" id="IPR008254">
    <property type="entry name" value="Flavodoxin/NO_synth"/>
</dbReference>
<feature type="transmembrane region" description="Helical" evidence="3">
    <location>
        <begin position="12"/>
        <end position="32"/>
    </location>
</feature>
<evidence type="ECO:0000256" key="3">
    <source>
        <dbReference type="SAM" id="Phobius"/>
    </source>
</evidence>
<feature type="domain" description="Flavodoxin-like" evidence="4">
    <location>
        <begin position="365"/>
        <end position="501"/>
    </location>
</feature>
<dbReference type="PANTHER" id="PTHR34219">
    <property type="entry name" value="IRON-REGULATED INNER MEMBRANE PROTEIN-RELATED"/>
    <property type="match status" value="1"/>
</dbReference>
<dbReference type="InterPro" id="IPR017938">
    <property type="entry name" value="Riboflavin_synthase-like_b-brl"/>
</dbReference>
<dbReference type="HOGENOM" id="CLU_001570_17_4_6"/>
<feature type="transmembrane region" description="Helical" evidence="3">
    <location>
        <begin position="185"/>
        <end position="207"/>
    </location>
</feature>
<keyword evidence="3" id="KW-1133">Transmembrane helix</keyword>
<dbReference type="Pfam" id="PF03929">
    <property type="entry name" value="PepSY_TM"/>
    <property type="match status" value="1"/>
</dbReference>
<dbReference type="SUPFAM" id="SSF52218">
    <property type="entry name" value="Flavoproteins"/>
    <property type="match status" value="1"/>
</dbReference>
<keyword evidence="3" id="KW-0812">Transmembrane</keyword>
<dbReference type="InterPro" id="IPR039261">
    <property type="entry name" value="FNR_nucleotide-bd"/>
</dbReference>
<evidence type="ECO:0000259" key="5">
    <source>
        <dbReference type="PROSITE" id="PS51384"/>
    </source>
</evidence>
<dbReference type="InterPro" id="IPR001709">
    <property type="entry name" value="Flavoprot_Pyr_Nucl_cyt_Rdtase"/>
</dbReference>
<dbReference type="InterPro" id="IPR017927">
    <property type="entry name" value="FAD-bd_FR_type"/>
</dbReference>
<evidence type="ECO:0000313" key="6">
    <source>
        <dbReference type="EMBL" id="EAR21789.1"/>
    </source>
</evidence>
<accession>A4BRG7</accession>
<sequence>MRTLLVWCHRWLGLSAGLVLLIMGLTGALLSFEQEIVHALNDSRVQPPAGAVPLPADVLRARLQRAVPPARPLVDFRVPTKPDEAGRAWFGSGIDTRVRFFDPYTGVSWPDSGVGWAMLVIQEIHTNLALAAEGKFVTGLCTLALVVLVLTGLIRRAPRRLVDLKGWFFWRWGFRGRARVWQWHALLGTWLALPVLLAALTGLTGSYDWYREGIRNWLPGEERAPVSVPVSAGPLRADRVAAGFAAHLPQGQGYRWVEPQAGEAVRVTYLEPRVPFSSAHSELLLEPSTGRVLDSAIYSELSLRERYMYIAYALHVGSFFGLFGRIIMMLASVGLIGFAATGVYLYLQAWRPRRGGPGADPDADTLVLYASQSGTAARQAELTAAWLQEQGHRIRLTTMQNIRPATLAQFRRLIVVNATYGDGGPPESARRFAAELAHRPLPLSGIETAILSFGDSTHQHFCAFGRFLRARFEASGARTVAVGEVDRGDPQVLAAWWRELADYLQLQPPAAIVPPWTHVTVQASVLVNPQDPERALWRVRLNWQPKGVQPGDLVEVQPKVDPAAMAISLRQAEWDPEAVLALPEGGTTLLRALTEHREWRAPPSGSAPQAWIERLPRMTPRRYSVANAPGQEICLWVRRVPWGLCSNYLGALRVGDWLQVRHLPHPGFRLPRHVSPLVLISNGTGLAPFLSFLESGYEGMVWWLHGERQPPDAETALRLTAWGERGSISCLDWVVSTADPQQPYVQHRLRTKREQLRAWWAKGAHFYICGGANTLWPGVRAVLDEVIGTDEVEQLFAAGRCHLDIY</sequence>
<evidence type="ECO:0000313" key="7">
    <source>
        <dbReference type="Proteomes" id="UP000003374"/>
    </source>
</evidence>
<name>A4BRG7_9GAMM</name>
<feature type="transmembrane region" description="Helical" evidence="3">
    <location>
        <begin position="322"/>
        <end position="347"/>
    </location>
</feature>
<dbReference type="EMBL" id="AAOF01000006">
    <property type="protein sequence ID" value="EAR21789.1"/>
    <property type="molecule type" value="Genomic_DNA"/>
</dbReference>
<dbReference type="GO" id="GO:0010181">
    <property type="term" value="F:FMN binding"/>
    <property type="evidence" value="ECO:0007669"/>
    <property type="project" value="InterPro"/>
</dbReference>
<dbReference type="Gene3D" id="2.40.30.10">
    <property type="entry name" value="Translation factors"/>
    <property type="match status" value="1"/>
</dbReference>
<feature type="domain" description="FAD-binding FR-type" evidence="5">
    <location>
        <begin position="514"/>
        <end position="671"/>
    </location>
</feature>
<dbReference type="OrthoDB" id="9816402at2"/>
<feature type="transmembrane region" description="Helical" evidence="3">
    <location>
        <begin position="136"/>
        <end position="154"/>
    </location>
</feature>
<dbReference type="PROSITE" id="PS51384">
    <property type="entry name" value="FAD_FR"/>
    <property type="match status" value="1"/>
</dbReference>
<dbReference type="PRINTS" id="PR00371">
    <property type="entry name" value="FPNCR"/>
</dbReference>
<evidence type="ECO:0000256" key="1">
    <source>
        <dbReference type="ARBA" id="ARBA00022630"/>
    </source>
</evidence>
<dbReference type="SUPFAM" id="SSF52343">
    <property type="entry name" value="Ferredoxin reductase-like, C-terminal NADP-linked domain"/>
    <property type="match status" value="1"/>
</dbReference>
<organism evidence="6 7">
    <name type="scientific">Nitrococcus mobilis Nb-231</name>
    <dbReference type="NCBI Taxonomy" id="314278"/>
    <lineage>
        <taxon>Bacteria</taxon>
        <taxon>Pseudomonadati</taxon>
        <taxon>Pseudomonadota</taxon>
        <taxon>Gammaproteobacteria</taxon>
        <taxon>Chromatiales</taxon>
        <taxon>Ectothiorhodospiraceae</taxon>
        <taxon>Nitrococcus</taxon>
    </lineage>
</organism>
<dbReference type="Gene3D" id="3.40.50.80">
    <property type="entry name" value="Nucleotide-binding domain of ferredoxin-NADP reductase (FNR) module"/>
    <property type="match status" value="1"/>
</dbReference>
<dbReference type="Proteomes" id="UP000003374">
    <property type="component" value="Unassembled WGS sequence"/>
</dbReference>
<dbReference type="eggNOG" id="COG0369">
    <property type="taxonomic scope" value="Bacteria"/>
</dbReference>
<dbReference type="InterPro" id="IPR001433">
    <property type="entry name" value="OxRdtase_FAD/NAD-bd"/>
</dbReference>
<dbReference type="STRING" id="314278.NB231_03630"/>
<keyword evidence="7" id="KW-1185">Reference proteome</keyword>